<dbReference type="Proteomes" id="UP000594638">
    <property type="component" value="Unassembled WGS sequence"/>
</dbReference>
<name>A0A8S0PE30_OLEEU</name>
<sequence length="173" mass="18956">MEDREDLLACGGGSPPGFRLPLTAAVGVNPKHKKKNKTVSSLPKSISFLQYSVNSYDTTKIPGTETIYIKIFGCSHNRSDSEYMAGLLSAFGYNLSDNPDEADLGIINKFSGCVPQGCLDLKDLEGLSIVGVRQIDRVVKVVEETLKGHEVRLLTRKTLPALDLPKVRKNKFC</sequence>
<dbReference type="Gene3D" id="3.40.50.12160">
    <property type="entry name" value="Methylthiotransferase, N-terminal domain"/>
    <property type="match status" value="1"/>
</dbReference>
<keyword evidence="4" id="KW-1185">Reference proteome</keyword>
<evidence type="ECO:0000259" key="2">
    <source>
        <dbReference type="PROSITE" id="PS51449"/>
    </source>
</evidence>
<dbReference type="Gramene" id="OE9A025745T1">
    <property type="protein sequence ID" value="OE9A025745C1"/>
    <property type="gene ID" value="OE9A025745"/>
</dbReference>
<comment type="caution">
    <text evidence="3">The sequence shown here is derived from an EMBL/GenBank/DDBJ whole genome shotgun (WGS) entry which is preliminary data.</text>
</comment>
<evidence type="ECO:0000313" key="4">
    <source>
        <dbReference type="Proteomes" id="UP000594638"/>
    </source>
</evidence>
<dbReference type="PANTHER" id="PTHR11918:SF45">
    <property type="entry name" value="THREONYLCARBAMOYLADENOSINE TRNA METHYLTHIOTRANSFERASE"/>
    <property type="match status" value="1"/>
</dbReference>
<organism evidence="3 4">
    <name type="scientific">Olea europaea subsp. europaea</name>
    <dbReference type="NCBI Taxonomy" id="158383"/>
    <lineage>
        <taxon>Eukaryota</taxon>
        <taxon>Viridiplantae</taxon>
        <taxon>Streptophyta</taxon>
        <taxon>Embryophyta</taxon>
        <taxon>Tracheophyta</taxon>
        <taxon>Spermatophyta</taxon>
        <taxon>Magnoliopsida</taxon>
        <taxon>eudicotyledons</taxon>
        <taxon>Gunneridae</taxon>
        <taxon>Pentapetalae</taxon>
        <taxon>asterids</taxon>
        <taxon>lamiids</taxon>
        <taxon>Lamiales</taxon>
        <taxon>Oleaceae</taxon>
        <taxon>Oleeae</taxon>
        <taxon>Olea</taxon>
    </lineage>
</organism>
<dbReference type="AlphaFoldDB" id="A0A8S0PE30"/>
<dbReference type="OrthoDB" id="1730074at2759"/>
<reference evidence="3 4" key="1">
    <citation type="submission" date="2019-12" db="EMBL/GenBank/DDBJ databases">
        <authorList>
            <person name="Alioto T."/>
            <person name="Alioto T."/>
            <person name="Gomez Garrido J."/>
        </authorList>
    </citation>
    <scope>NUCLEOTIDE SEQUENCE [LARGE SCALE GENOMIC DNA]</scope>
</reference>
<dbReference type="InterPro" id="IPR013848">
    <property type="entry name" value="Methylthiotransferase_N"/>
</dbReference>
<proteinExistence type="predicted"/>
<feature type="domain" description="MTTase N-terminal" evidence="2">
    <location>
        <begin position="65"/>
        <end position="108"/>
    </location>
</feature>
<evidence type="ECO:0000313" key="3">
    <source>
        <dbReference type="EMBL" id="CAA2944470.1"/>
    </source>
</evidence>
<dbReference type="GO" id="GO:0035598">
    <property type="term" value="F:tRNA (N(6)-L-threonylcarbamoyladenosine(37)-C(2))-methylthiotransferase activity"/>
    <property type="evidence" value="ECO:0007669"/>
    <property type="project" value="TreeGrafter"/>
</dbReference>
<dbReference type="GO" id="GO:0051539">
    <property type="term" value="F:4 iron, 4 sulfur cluster binding"/>
    <property type="evidence" value="ECO:0007669"/>
    <property type="project" value="UniProtKB-KW"/>
</dbReference>
<gene>
    <name evidence="3" type="ORF">OLEA9_A025745</name>
</gene>
<dbReference type="InterPro" id="IPR038135">
    <property type="entry name" value="Methylthiotransferase_N_sf"/>
</dbReference>
<keyword evidence="1" id="KW-0808">Transferase</keyword>
<dbReference type="PANTHER" id="PTHR11918">
    <property type="entry name" value="RADICAL SAM PROTEINS"/>
    <property type="match status" value="1"/>
</dbReference>
<dbReference type="EMBL" id="CACTIH010000056">
    <property type="protein sequence ID" value="CAA2944470.1"/>
    <property type="molecule type" value="Genomic_DNA"/>
</dbReference>
<accession>A0A8S0PE30</accession>
<dbReference type="GO" id="GO:0046872">
    <property type="term" value="F:metal ion binding"/>
    <property type="evidence" value="ECO:0007669"/>
    <property type="project" value="UniProtKB-KW"/>
</dbReference>
<protein>
    <submittedName>
        <fullName evidence="3">Threonylcarbamoyladenosine tRNA methylthiotransferase</fullName>
    </submittedName>
</protein>
<evidence type="ECO:0000256" key="1">
    <source>
        <dbReference type="ARBA" id="ARBA00022679"/>
    </source>
</evidence>
<dbReference type="Pfam" id="PF00919">
    <property type="entry name" value="UPF0004"/>
    <property type="match status" value="1"/>
</dbReference>
<dbReference type="GO" id="GO:0005783">
    <property type="term" value="C:endoplasmic reticulum"/>
    <property type="evidence" value="ECO:0007669"/>
    <property type="project" value="TreeGrafter"/>
</dbReference>
<dbReference type="PROSITE" id="PS51449">
    <property type="entry name" value="MTTASE_N"/>
    <property type="match status" value="1"/>
</dbReference>